<gene>
    <name evidence="2" type="ORF">EB796_003134</name>
</gene>
<accession>A0A7J7KIM5</accession>
<sequence>MCQHSLLGELTEAPGSSTAAAAGYDAGSASAASPQHKSWQCTRQGISRHFSKWFCGTELVGQQVLPSIPNHTGMLHVEDIEN</sequence>
<evidence type="ECO:0000313" key="2">
    <source>
        <dbReference type="EMBL" id="KAF6038560.1"/>
    </source>
</evidence>
<comment type="caution">
    <text evidence="2">The sequence shown here is derived from an EMBL/GenBank/DDBJ whole genome shotgun (WGS) entry which is preliminary data.</text>
</comment>
<evidence type="ECO:0000313" key="3">
    <source>
        <dbReference type="Proteomes" id="UP000593567"/>
    </source>
</evidence>
<dbReference type="Proteomes" id="UP000593567">
    <property type="component" value="Unassembled WGS sequence"/>
</dbReference>
<reference evidence="2" key="1">
    <citation type="submission" date="2020-06" db="EMBL/GenBank/DDBJ databases">
        <title>Draft genome of Bugula neritina, a colonial animal packing powerful symbionts and potential medicines.</title>
        <authorList>
            <person name="Rayko M."/>
        </authorList>
    </citation>
    <scope>NUCLEOTIDE SEQUENCE [LARGE SCALE GENOMIC DNA]</scope>
    <source>
        <strain evidence="2">Kwan_BN1</strain>
    </source>
</reference>
<organism evidence="2 3">
    <name type="scientific">Bugula neritina</name>
    <name type="common">Brown bryozoan</name>
    <name type="synonym">Sertularia neritina</name>
    <dbReference type="NCBI Taxonomy" id="10212"/>
    <lineage>
        <taxon>Eukaryota</taxon>
        <taxon>Metazoa</taxon>
        <taxon>Spiralia</taxon>
        <taxon>Lophotrochozoa</taxon>
        <taxon>Bryozoa</taxon>
        <taxon>Gymnolaemata</taxon>
        <taxon>Cheilostomatida</taxon>
        <taxon>Flustrina</taxon>
        <taxon>Buguloidea</taxon>
        <taxon>Bugulidae</taxon>
        <taxon>Bugula</taxon>
    </lineage>
</organism>
<feature type="compositionally biased region" description="Low complexity" evidence="1">
    <location>
        <begin position="17"/>
        <end position="33"/>
    </location>
</feature>
<dbReference type="AlphaFoldDB" id="A0A7J7KIM5"/>
<proteinExistence type="predicted"/>
<evidence type="ECO:0000256" key="1">
    <source>
        <dbReference type="SAM" id="MobiDB-lite"/>
    </source>
</evidence>
<protein>
    <submittedName>
        <fullName evidence="2">Uncharacterized protein</fullName>
    </submittedName>
</protein>
<feature type="region of interest" description="Disordered" evidence="1">
    <location>
        <begin position="17"/>
        <end position="37"/>
    </location>
</feature>
<keyword evidence="3" id="KW-1185">Reference proteome</keyword>
<name>A0A7J7KIM5_BUGNE</name>
<dbReference type="EMBL" id="VXIV02000398">
    <property type="protein sequence ID" value="KAF6038560.1"/>
    <property type="molecule type" value="Genomic_DNA"/>
</dbReference>